<dbReference type="Pfam" id="PF00534">
    <property type="entry name" value="Glycos_transf_1"/>
    <property type="match status" value="1"/>
</dbReference>
<evidence type="ECO:0000259" key="3">
    <source>
        <dbReference type="Pfam" id="PF00534"/>
    </source>
</evidence>
<reference evidence="4 5" key="1">
    <citation type="submission" date="2024-09" db="EMBL/GenBank/DDBJ databases">
        <authorList>
            <person name="Sun Q."/>
            <person name="Mori K."/>
        </authorList>
    </citation>
    <scope>NUCLEOTIDE SEQUENCE [LARGE SCALE GENOMIC DNA]</scope>
    <source>
        <strain evidence="4 5">CCM 7468</strain>
    </source>
</reference>
<keyword evidence="4" id="KW-0328">Glycosyltransferase</keyword>
<dbReference type="InterPro" id="IPR001296">
    <property type="entry name" value="Glyco_trans_1"/>
</dbReference>
<evidence type="ECO:0000313" key="5">
    <source>
        <dbReference type="Proteomes" id="UP001589789"/>
    </source>
</evidence>
<organism evidence="4 5">
    <name type="scientific">Muricoccus vinaceus</name>
    <dbReference type="NCBI Taxonomy" id="424704"/>
    <lineage>
        <taxon>Bacteria</taxon>
        <taxon>Pseudomonadati</taxon>
        <taxon>Pseudomonadota</taxon>
        <taxon>Alphaproteobacteria</taxon>
        <taxon>Acetobacterales</taxon>
        <taxon>Roseomonadaceae</taxon>
        <taxon>Muricoccus</taxon>
    </lineage>
</organism>
<evidence type="ECO:0000313" key="4">
    <source>
        <dbReference type="EMBL" id="MFC0384195.1"/>
    </source>
</evidence>
<dbReference type="InterPro" id="IPR011990">
    <property type="entry name" value="TPR-like_helical_dom_sf"/>
</dbReference>
<name>A0ABV6IKQ6_9PROT</name>
<evidence type="ECO:0000256" key="1">
    <source>
        <dbReference type="ARBA" id="ARBA00022679"/>
    </source>
</evidence>
<dbReference type="PANTHER" id="PTHR46401:SF2">
    <property type="entry name" value="GLYCOSYLTRANSFERASE WBBK-RELATED"/>
    <property type="match status" value="1"/>
</dbReference>
<dbReference type="Proteomes" id="UP001589789">
    <property type="component" value="Unassembled WGS sequence"/>
</dbReference>
<dbReference type="Gene3D" id="1.25.40.10">
    <property type="entry name" value="Tetratricopeptide repeat domain"/>
    <property type="match status" value="1"/>
</dbReference>
<dbReference type="EMBL" id="JBHLVZ010000001">
    <property type="protein sequence ID" value="MFC0384195.1"/>
    <property type="molecule type" value="Genomic_DNA"/>
</dbReference>
<dbReference type="InterPro" id="IPR019734">
    <property type="entry name" value="TPR_rpt"/>
</dbReference>
<gene>
    <name evidence="4" type="ORF">ACFFIC_01365</name>
</gene>
<dbReference type="RefSeq" id="WP_377048219.1">
    <property type="nucleotide sequence ID" value="NZ_JBHLVZ010000001.1"/>
</dbReference>
<keyword evidence="5" id="KW-1185">Reference proteome</keyword>
<accession>A0ABV6IKQ6</accession>
<protein>
    <submittedName>
        <fullName evidence="4">Glycosyltransferase</fullName>
        <ecNumber evidence="4">2.4.-.-</ecNumber>
    </submittedName>
</protein>
<dbReference type="EC" id="2.4.-.-" evidence="4"/>
<dbReference type="Gene3D" id="3.40.50.2000">
    <property type="entry name" value="Glycogen Phosphorylase B"/>
    <property type="match status" value="1"/>
</dbReference>
<feature type="region of interest" description="Disordered" evidence="2">
    <location>
        <begin position="99"/>
        <end position="148"/>
    </location>
</feature>
<sequence length="734" mass="77346">MPEEAARLYGEAAALSPSGWEDLLLQGHALRAARRTGAALAAYTAAVAAAPGEPSAELHRGHALRLLGRPEEARRAYGLALAAGPGAPAGEEARHALDQMSAGGAGPPEPPGPGAETAAADHPGDDPPAGEMPPAPLAEAASAPAAPAAMPGPPLGAIAFDVSDLLIHFQGRRTLTGIQRVQASALSAALRSGAPRRGGEDPRFLAFEQGRGGWRAVPAEDLSRLLDVAAAGADQADPDWIAARDAVPVTAPGVAPHAFTEGEMLVNLGNSWGIPGYVRALRAAQRARGVRYVPFLHDCVPLVMPEHCVRVLVQDYARWFAAMGVHAHGILCNSEATRADGRRFLDELLPGLNLPMAVVRLDADPRGSMQPDPAALEGTRAPRPPEPYVLFVATIESRKDHLTVFRAWLALLRRHGAARIPRLVCVGAAGWHAEAAMNLLAGSPELSRQVVLLHGISDGALAALYRDCLFTLYNSHHEGWGLPVTESVAWGKVPVVPRHSALVESGAGAAVFVEPQSDHSMAAAVERLLFEPGALAEAERAVSVLGAPRSWDDLLAEVVERLEEFATAAVPPPGERIALPPGLRIPFRRTDSTRPDMTMALSEVIRDGAGWGMPEDWGTPMARPVARLRLPLPPGVSGPMRLQLELRGSGGTPVAFALRVDSAAGGSGTLASPPEGDFATALPVVLAEGARRLELELEAPVGTGLRALTICREDDLLARLEFLERQRLPPVRVD</sequence>
<feature type="domain" description="Glycosyl transferase family 1" evidence="3">
    <location>
        <begin position="385"/>
        <end position="532"/>
    </location>
</feature>
<comment type="caution">
    <text evidence="4">The sequence shown here is derived from an EMBL/GenBank/DDBJ whole genome shotgun (WGS) entry which is preliminary data.</text>
</comment>
<dbReference type="GO" id="GO:0016757">
    <property type="term" value="F:glycosyltransferase activity"/>
    <property type="evidence" value="ECO:0007669"/>
    <property type="project" value="UniProtKB-KW"/>
</dbReference>
<dbReference type="SUPFAM" id="SSF53756">
    <property type="entry name" value="UDP-Glycosyltransferase/glycogen phosphorylase"/>
    <property type="match status" value="1"/>
</dbReference>
<evidence type="ECO:0000256" key="2">
    <source>
        <dbReference type="SAM" id="MobiDB-lite"/>
    </source>
</evidence>
<proteinExistence type="predicted"/>
<feature type="compositionally biased region" description="Low complexity" evidence="2">
    <location>
        <begin position="137"/>
        <end position="148"/>
    </location>
</feature>
<keyword evidence="1 4" id="KW-0808">Transferase</keyword>
<dbReference type="SMART" id="SM00028">
    <property type="entry name" value="TPR"/>
    <property type="match status" value="2"/>
</dbReference>
<dbReference type="PANTHER" id="PTHR46401">
    <property type="entry name" value="GLYCOSYLTRANSFERASE WBBK-RELATED"/>
    <property type="match status" value="1"/>
</dbReference>
<dbReference type="SUPFAM" id="SSF48452">
    <property type="entry name" value="TPR-like"/>
    <property type="match status" value="1"/>
</dbReference>